<keyword evidence="9 13" id="KW-0472">Membrane</keyword>
<evidence type="ECO:0000256" key="8">
    <source>
        <dbReference type="ARBA" id="ARBA00022989"/>
    </source>
</evidence>
<evidence type="ECO:0000256" key="14">
    <source>
        <dbReference type="SAM" id="MobiDB-lite"/>
    </source>
</evidence>
<feature type="transmembrane region" description="Helical" evidence="13">
    <location>
        <begin position="487"/>
        <end position="506"/>
    </location>
</feature>
<dbReference type="HAMAP" id="MF_01810">
    <property type="entry name" value="YidC_type1"/>
    <property type="match status" value="1"/>
</dbReference>
<keyword evidence="18" id="KW-1185">Reference proteome</keyword>
<comment type="subunit">
    <text evidence="13">Interacts with the Sec translocase complex via SecD. Specifically interacts with transmembrane segments of nascent integral membrane proteins during membrane integration.</text>
</comment>
<dbReference type="PRINTS" id="PR01900">
    <property type="entry name" value="YIDCPROTEIN"/>
</dbReference>
<evidence type="ECO:0000256" key="11">
    <source>
        <dbReference type="ARBA" id="ARBA00033245"/>
    </source>
</evidence>
<proteinExistence type="inferred from homology"/>
<dbReference type="InterPro" id="IPR028055">
    <property type="entry name" value="YidC/Oxa/ALB_C"/>
</dbReference>
<dbReference type="EMBL" id="BAAAZD010000002">
    <property type="protein sequence ID" value="GAA4005954.1"/>
    <property type="molecule type" value="Genomic_DNA"/>
</dbReference>
<keyword evidence="4 13" id="KW-0813">Transport</keyword>
<keyword evidence="5 13" id="KW-1003">Cell membrane</keyword>
<sequence length="577" mass="62811">MSADNRNMILAIVLSALVLLGWGLLSERYLPSAKPPAKTAPATTAAAPGAATPGAPAATAAPALSPAQALQGVPRVRVETPSLQGSISLKGATFDDLRLVRHTDKLGKEAQPARLLSPAGAKGAYFARFGWSGQGVAVPDANTVWTPSAAALVPGKPVTLSWTNPTGQRFELLVAVDDGYLFTVTQKVSNLGGGPVAVRPYGLLSRADAGPDAKNDGWTHHFGPMSVIDGKSDYDVNYSTLDKDGAQKFSGTSGWVGFTDKYWLTALAPAGSAQLNASLRRGQGTSYQADYALDPAIVAPGKAAQATTHLFAGAKEKKWLDSYEASGAIPVISDSIDWGYFEWFMRPIFALLIWLFHTLGNFGWAIIALTFIVRLLMYPIFDRQFRSMAAMRAVQPKMKELQERHKDDKTKMQQELLELYKREKINPAAGCLPIFLQIPVFYALYKVLTVTVEMRHQPWALWIHDLSAPDPVTPINLFGLLNFDPPGMLHLGVLPILLGITMYLQFKLNPAPMDDVQKQIFSIMPWVMMFAMAPFAAGLQLYWVVSNLLGIAQQKYLYSKYDAEKIAARAGVKAAKT</sequence>
<feature type="transmembrane region" description="Helical" evidence="13">
    <location>
        <begin position="425"/>
        <end position="445"/>
    </location>
</feature>
<evidence type="ECO:0000259" key="16">
    <source>
        <dbReference type="Pfam" id="PF14849"/>
    </source>
</evidence>
<dbReference type="Proteomes" id="UP001501310">
    <property type="component" value="Unassembled WGS sequence"/>
</dbReference>
<dbReference type="Gene3D" id="2.70.98.90">
    <property type="match status" value="1"/>
</dbReference>
<accession>A0ABP7S2Y6</accession>
<evidence type="ECO:0000256" key="7">
    <source>
        <dbReference type="ARBA" id="ARBA00022927"/>
    </source>
</evidence>
<name>A0ABP7S2Y6_9SPHN</name>
<comment type="caution">
    <text evidence="17">The sequence shown here is derived from an EMBL/GenBank/DDBJ whole genome shotgun (WGS) entry which is preliminary data.</text>
</comment>
<evidence type="ECO:0000256" key="13">
    <source>
        <dbReference type="HAMAP-Rule" id="MF_01810"/>
    </source>
</evidence>
<organism evidence="17 18">
    <name type="scientific">Sphingomonas humi</name>
    <dbReference type="NCBI Taxonomy" id="335630"/>
    <lineage>
        <taxon>Bacteria</taxon>
        <taxon>Pseudomonadati</taxon>
        <taxon>Pseudomonadota</taxon>
        <taxon>Alphaproteobacteria</taxon>
        <taxon>Sphingomonadales</taxon>
        <taxon>Sphingomonadaceae</taxon>
        <taxon>Sphingomonas</taxon>
    </lineage>
</organism>
<evidence type="ECO:0000256" key="1">
    <source>
        <dbReference type="ARBA" id="ARBA00004429"/>
    </source>
</evidence>
<feature type="transmembrane region" description="Helical" evidence="13">
    <location>
        <begin position="526"/>
        <end position="545"/>
    </location>
</feature>
<evidence type="ECO:0000256" key="4">
    <source>
        <dbReference type="ARBA" id="ARBA00022448"/>
    </source>
</evidence>
<evidence type="ECO:0000313" key="17">
    <source>
        <dbReference type="EMBL" id="GAA4005954.1"/>
    </source>
</evidence>
<evidence type="ECO:0000256" key="5">
    <source>
        <dbReference type="ARBA" id="ARBA00022475"/>
    </source>
</evidence>
<keyword evidence="10 13" id="KW-0143">Chaperone</keyword>
<dbReference type="PANTHER" id="PTHR12428">
    <property type="entry name" value="OXA1"/>
    <property type="match status" value="1"/>
</dbReference>
<evidence type="ECO:0000256" key="9">
    <source>
        <dbReference type="ARBA" id="ARBA00023136"/>
    </source>
</evidence>
<dbReference type="CDD" id="cd19961">
    <property type="entry name" value="EcYidC-like_peri"/>
    <property type="match status" value="1"/>
</dbReference>
<keyword evidence="7 13" id="KW-0653">Protein transport</keyword>
<dbReference type="CDD" id="cd20070">
    <property type="entry name" value="5TM_YidC_Alb3"/>
    <property type="match status" value="1"/>
</dbReference>
<evidence type="ECO:0000256" key="3">
    <source>
        <dbReference type="ARBA" id="ARBA00015325"/>
    </source>
</evidence>
<dbReference type="InterPro" id="IPR047196">
    <property type="entry name" value="YidC_ALB_C"/>
</dbReference>
<dbReference type="NCBIfam" id="TIGR03592">
    <property type="entry name" value="yidC_oxa1_cterm"/>
    <property type="match status" value="1"/>
</dbReference>
<evidence type="ECO:0000256" key="12">
    <source>
        <dbReference type="ARBA" id="ARBA00033342"/>
    </source>
</evidence>
<dbReference type="InterPro" id="IPR019998">
    <property type="entry name" value="Membr_insert_YidC"/>
</dbReference>
<reference evidence="18" key="1">
    <citation type="journal article" date="2019" name="Int. J. Syst. Evol. Microbiol.">
        <title>The Global Catalogue of Microorganisms (GCM) 10K type strain sequencing project: providing services to taxonomists for standard genome sequencing and annotation.</title>
        <authorList>
            <consortium name="The Broad Institute Genomics Platform"/>
            <consortium name="The Broad Institute Genome Sequencing Center for Infectious Disease"/>
            <person name="Wu L."/>
            <person name="Ma J."/>
        </authorList>
    </citation>
    <scope>NUCLEOTIDE SEQUENCE [LARGE SCALE GENOMIC DNA]</scope>
    <source>
        <strain evidence="18">JCM 16603</strain>
    </source>
</reference>
<feature type="transmembrane region" description="Helical" evidence="13">
    <location>
        <begin position="351"/>
        <end position="377"/>
    </location>
</feature>
<dbReference type="PANTHER" id="PTHR12428:SF65">
    <property type="entry name" value="CYTOCHROME C OXIDASE ASSEMBLY PROTEIN COX18, MITOCHONDRIAL"/>
    <property type="match status" value="1"/>
</dbReference>
<dbReference type="RefSeq" id="WP_344709933.1">
    <property type="nucleotide sequence ID" value="NZ_BAAAZD010000002.1"/>
</dbReference>
<dbReference type="InterPro" id="IPR038221">
    <property type="entry name" value="YidC_periplasmic_sf"/>
</dbReference>
<evidence type="ECO:0000259" key="15">
    <source>
        <dbReference type="Pfam" id="PF02096"/>
    </source>
</evidence>
<comment type="subcellular location">
    <subcellularLocation>
        <location evidence="1">Cell inner membrane</location>
        <topology evidence="1">Multi-pass membrane protein</topology>
    </subcellularLocation>
    <subcellularLocation>
        <location evidence="13">Cell membrane</location>
        <topology evidence="13">Multi-pass membrane protein</topology>
    </subcellularLocation>
</comment>
<dbReference type="InterPro" id="IPR001708">
    <property type="entry name" value="YidC/ALB3/OXA1/COX18"/>
</dbReference>
<feature type="domain" description="Membrane insertase YidC/Oxa/ALB C-terminal" evidence="15">
    <location>
        <begin position="362"/>
        <end position="558"/>
    </location>
</feature>
<evidence type="ECO:0000256" key="10">
    <source>
        <dbReference type="ARBA" id="ARBA00023186"/>
    </source>
</evidence>
<evidence type="ECO:0000256" key="6">
    <source>
        <dbReference type="ARBA" id="ARBA00022692"/>
    </source>
</evidence>
<gene>
    <name evidence="13 17" type="primary">yidC</name>
    <name evidence="17" type="ORF">GCM10022211_18000</name>
</gene>
<evidence type="ECO:0000313" key="18">
    <source>
        <dbReference type="Proteomes" id="UP001501310"/>
    </source>
</evidence>
<dbReference type="NCBIfam" id="TIGR03593">
    <property type="entry name" value="yidC_nterm"/>
    <property type="match status" value="1"/>
</dbReference>
<dbReference type="InterPro" id="IPR028053">
    <property type="entry name" value="Membr_insert_YidC_N"/>
</dbReference>
<keyword evidence="6 13" id="KW-0812">Transmembrane</keyword>
<comment type="function">
    <text evidence="13">Required for the insertion and/or proper folding and/or complex formation of integral membrane proteins into the membrane. Involved in integration of membrane proteins that insert both dependently and independently of the Sec translocase complex, as well as at least some lipoproteins. Aids folding of multispanning membrane proteins.</text>
</comment>
<feature type="region of interest" description="Disordered" evidence="14">
    <location>
        <begin position="33"/>
        <end position="62"/>
    </location>
</feature>
<dbReference type="Pfam" id="PF02096">
    <property type="entry name" value="60KD_IMP"/>
    <property type="match status" value="1"/>
</dbReference>
<feature type="domain" description="Membrane insertase YidC N-terminal" evidence="16">
    <location>
        <begin position="75"/>
        <end position="350"/>
    </location>
</feature>
<comment type="similarity">
    <text evidence="2 13">Belongs to the OXA1/ALB3/YidC family. Type 1 subfamily.</text>
</comment>
<dbReference type="NCBIfam" id="NF002353">
    <property type="entry name" value="PRK01318.1-4"/>
    <property type="match status" value="1"/>
</dbReference>
<protein>
    <recommendedName>
        <fullName evidence="3 13">Membrane protein insertase YidC</fullName>
    </recommendedName>
    <alternativeName>
        <fullName evidence="12 13">Foldase YidC</fullName>
    </alternativeName>
    <alternativeName>
        <fullName evidence="11 13">Membrane integrase YidC</fullName>
    </alternativeName>
    <alternativeName>
        <fullName evidence="13">Membrane protein YidC</fullName>
    </alternativeName>
</protein>
<dbReference type="PRINTS" id="PR00701">
    <property type="entry name" value="60KDINNERMP"/>
</dbReference>
<evidence type="ECO:0000256" key="2">
    <source>
        <dbReference type="ARBA" id="ARBA00010527"/>
    </source>
</evidence>
<dbReference type="Pfam" id="PF14849">
    <property type="entry name" value="YidC_periplas"/>
    <property type="match status" value="1"/>
</dbReference>
<keyword evidence="8 13" id="KW-1133">Transmembrane helix</keyword>